<dbReference type="KEGG" id="otk:C6570_11645"/>
<dbReference type="PIRSF" id="PIRSF006487">
    <property type="entry name" value="GcvT"/>
    <property type="match status" value="1"/>
</dbReference>
<dbReference type="AlphaFoldDB" id="A0A2S0MG15"/>
<dbReference type="RefSeq" id="WP_106703360.1">
    <property type="nucleotide sequence ID" value="NZ_CP027666.1"/>
</dbReference>
<dbReference type="OrthoDB" id="9796287at2"/>
<keyword evidence="1" id="KW-0809">Transit peptide</keyword>
<evidence type="ECO:0000313" key="3">
    <source>
        <dbReference type="EMBL" id="AVO34810.1"/>
    </source>
</evidence>
<dbReference type="Gene3D" id="3.30.1360.120">
    <property type="entry name" value="Probable tRNA modification gtpase trme, domain 1"/>
    <property type="match status" value="1"/>
</dbReference>
<keyword evidence="4" id="KW-1185">Reference proteome</keyword>
<dbReference type="EMBL" id="CP027666">
    <property type="protein sequence ID" value="AVO34810.1"/>
    <property type="molecule type" value="Genomic_DNA"/>
</dbReference>
<dbReference type="PANTHER" id="PTHR22602">
    <property type="entry name" value="TRANSFERASE CAF17, MITOCHONDRIAL-RELATED"/>
    <property type="match status" value="1"/>
</dbReference>
<evidence type="ECO:0000256" key="1">
    <source>
        <dbReference type="ARBA" id="ARBA00022946"/>
    </source>
</evidence>
<gene>
    <name evidence="3" type="ORF">C6570_11645</name>
</gene>
<dbReference type="SUPFAM" id="SSF103025">
    <property type="entry name" value="Folate-binding domain"/>
    <property type="match status" value="1"/>
</dbReference>
<name>A0A2S0MG15_9BURK</name>
<accession>A0A2S0MG15</accession>
<dbReference type="Pfam" id="PF01571">
    <property type="entry name" value="GCV_T"/>
    <property type="match status" value="1"/>
</dbReference>
<evidence type="ECO:0000259" key="2">
    <source>
        <dbReference type="Pfam" id="PF01571"/>
    </source>
</evidence>
<dbReference type="InterPro" id="IPR045179">
    <property type="entry name" value="YgfZ/GcvT"/>
</dbReference>
<evidence type="ECO:0000313" key="4">
    <source>
        <dbReference type="Proteomes" id="UP000239709"/>
    </source>
</evidence>
<reference evidence="3 4" key="1">
    <citation type="submission" date="2018-03" db="EMBL/GenBank/DDBJ databases">
        <title>Genome sequencing of Ottowia sp.</title>
        <authorList>
            <person name="Kim S.-J."/>
            <person name="Heo J."/>
            <person name="Kwon S.-W."/>
        </authorList>
    </citation>
    <scope>NUCLEOTIDE SEQUENCE [LARGE SCALE GENOMIC DNA]</scope>
    <source>
        <strain evidence="3 4">KADR8-3</strain>
    </source>
</reference>
<dbReference type="InterPro" id="IPR027266">
    <property type="entry name" value="TrmE/GcvT-like"/>
</dbReference>
<dbReference type="NCBIfam" id="TIGR03317">
    <property type="entry name" value="ygfZ_signature"/>
    <property type="match status" value="1"/>
</dbReference>
<dbReference type="InterPro" id="IPR006222">
    <property type="entry name" value="GCVT_N"/>
</dbReference>
<dbReference type="GO" id="GO:0016226">
    <property type="term" value="P:iron-sulfur cluster assembly"/>
    <property type="evidence" value="ECO:0007669"/>
    <property type="project" value="TreeGrafter"/>
</dbReference>
<organism evidence="3 4">
    <name type="scientific">Ottowia oryzae</name>
    <dbReference type="NCBI Taxonomy" id="2109914"/>
    <lineage>
        <taxon>Bacteria</taxon>
        <taxon>Pseudomonadati</taxon>
        <taxon>Pseudomonadota</taxon>
        <taxon>Betaproteobacteria</taxon>
        <taxon>Burkholderiales</taxon>
        <taxon>Comamonadaceae</taxon>
        <taxon>Ottowia</taxon>
    </lineage>
</organism>
<dbReference type="InterPro" id="IPR017703">
    <property type="entry name" value="YgfZ/GCV_T_CS"/>
</dbReference>
<protein>
    <submittedName>
        <fullName evidence="3">Folate-binding protein YgfZ</fullName>
    </submittedName>
</protein>
<sequence length="330" mass="33827">MSLDPATPTFSDPSATTAAQLNGVARISGLGVIRAQGEQAAQFLQGQLTQDVVLLPVGSSRLAAFCNPKGRMLASFRAYKRCADELLLVTSIDTLPATLKRLTMFVMRAKVKLSDASGDFAIYGAMGEAAQALLQGATQSIAASAGAASAGSQNDAQPVVIALPPADGAPRALCLLPTDAAAPAGPVLTEADWRWAEVRAGVARVVPPVVEAFVPQMLNYESVDGVSFKKGCYPGQEVVARSQFRGAIKRRAFVAHVAGAAEAGQEVFDTSAPDQPVGLIAQAAPAPGGGAAVIVSLQLSAELAADLRVGAADGPRLAGLQLPFALLTDI</sequence>
<dbReference type="PANTHER" id="PTHR22602:SF0">
    <property type="entry name" value="TRANSFERASE CAF17, MITOCHONDRIAL-RELATED"/>
    <property type="match status" value="1"/>
</dbReference>
<dbReference type="Proteomes" id="UP000239709">
    <property type="component" value="Chromosome"/>
</dbReference>
<feature type="domain" description="GCVT N-terminal" evidence="2">
    <location>
        <begin position="23"/>
        <end position="145"/>
    </location>
</feature>
<proteinExistence type="predicted"/>